<accession>A0A511V7T3</accession>
<evidence type="ECO:0008006" key="11">
    <source>
        <dbReference type="Google" id="ProtNLM"/>
    </source>
</evidence>
<dbReference type="GO" id="GO:0030420">
    <property type="term" value="P:establishment of competence for transformation"/>
    <property type="evidence" value="ECO:0007669"/>
    <property type="project" value="UniProtKB-KW"/>
</dbReference>
<keyword evidence="7" id="KW-0178">Competence</keyword>
<sequence>MKRRRSRNPQDGFTLIELLIVIAIMGTFLMLALPTYKGAVANAQNQSCKVNKRMVITALEVYAAENGGAYPAQATALTDLENKGYLREVPSCPLGGTYSVEISSDGKKIDVKCSRHDASS</sequence>
<keyword evidence="10" id="KW-1185">Reference proteome</keyword>
<evidence type="ECO:0000313" key="9">
    <source>
        <dbReference type="EMBL" id="GEN35006.1"/>
    </source>
</evidence>
<feature type="transmembrane region" description="Helical" evidence="8">
    <location>
        <begin position="12"/>
        <end position="33"/>
    </location>
</feature>
<evidence type="ECO:0000313" key="10">
    <source>
        <dbReference type="Proteomes" id="UP000321157"/>
    </source>
</evidence>
<dbReference type="SUPFAM" id="SSF54523">
    <property type="entry name" value="Pili subunits"/>
    <property type="match status" value="1"/>
</dbReference>
<evidence type="ECO:0000256" key="1">
    <source>
        <dbReference type="ARBA" id="ARBA00004167"/>
    </source>
</evidence>
<dbReference type="EMBL" id="BJXX01000109">
    <property type="protein sequence ID" value="GEN35006.1"/>
    <property type="molecule type" value="Genomic_DNA"/>
</dbReference>
<dbReference type="InterPro" id="IPR045584">
    <property type="entry name" value="Pilin-like"/>
</dbReference>
<organism evidence="9 10">
    <name type="scientific">Aneurinibacillus danicus</name>
    <dbReference type="NCBI Taxonomy" id="267746"/>
    <lineage>
        <taxon>Bacteria</taxon>
        <taxon>Bacillati</taxon>
        <taxon>Bacillota</taxon>
        <taxon>Bacilli</taxon>
        <taxon>Bacillales</taxon>
        <taxon>Paenibacillaceae</taxon>
        <taxon>Aneurinibacillus group</taxon>
        <taxon>Aneurinibacillus</taxon>
    </lineage>
</organism>
<dbReference type="InterPro" id="IPR012902">
    <property type="entry name" value="N_methyl_site"/>
</dbReference>
<evidence type="ECO:0000256" key="2">
    <source>
        <dbReference type="ARBA" id="ARBA00004241"/>
    </source>
</evidence>
<protein>
    <recommendedName>
        <fullName evidence="11">Prepilin-type N-terminal cleavage/methylation domain-containing protein</fullName>
    </recommendedName>
</protein>
<comment type="caution">
    <text evidence="9">The sequence shown here is derived from an EMBL/GenBank/DDBJ whole genome shotgun (WGS) entry which is preliminary data.</text>
</comment>
<evidence type="ECO:0000256" key="3">
    <source>
        <dbReference type="ARBA" id="ARBA00022481"/>
    </source>
</evidence>
<evidence type="ECO:0000256" key="5">
    <source>
        <dbReference type="ARBA" id="ARBA00022989"/>
    </source>
</evidence>
<keyword evidence="4 8" id="KW-0812">Transmembrane</keyword>
<dbReference type="PANTHER" id="PTHR30093:SF44">
    <property type="entry name" value="TYPE II SECRETION SYSTEM CORE PROTEIN G"/>
    <property type="match status" value="1"/>
</dbReference>
<keyword evidence="5 8" id="KW-1133">Transmembrane helix</keyword>
<dbReference type="PRINTS" id="PR00813">
    <property type="entry name" value="BCTERIALGSPG"/>
</dbReference>
<dbReference type="PANTHER" id="PTHR30093">
    <property type="entry name" value="GENERAL SECRETION PATHWAY PROTEIN G"/>
    <property type="match status" value="1"/>
</dbReference>
<evidence type="ECO:0000256" key="7">
    <source>
        <dbReference type="ARBA" id="ARBA00023287"/>
    </source>
</evidence>
<keyword evidence="3" id="KW-0488">Methylation</keyword>
<dbReference type="Gene3D" id="3.30.700.10">
    <property type="entry name" value="Glycoprotein, Type 4 Pilin"/>
    <property type="match status" value="1"/>
</dbReference>
<evidence type="ECO:0000256" key="4">
    <source>
        <dbReference type="ARBA" id="ARBA00022692"/>
    </source>
</evidence>
<dbReference type="GO" id="GO:0016020">
    <property type="term" value="C:membrane"/>
    <property type="evidence" value="ECO:0007669"/>
    <property type="project" value="UniProtKB-SubCell"/>
</dbReference>
<dbReference type="RefSeq" id="WP_146810256.1">
    <property type="nucleotide sequence ID" value="NZ_BJXX01000109.1"/>
</dbReference>
<dbReference type="AlphaFoldDB" id="A0A511V7T3"/>
<keyword evidence="6 8" id="KW-0472">Membrane</keyword>
<dbReference type="OrthoDB" id="1798043at2"/>
<evidence type="ECO:0000256" key="6">
    <source>
        <dbReference type="ARBA" id="ARBA00023136"/>
    </source>
</evidence>
<reference evidence="9 10" key="1">
    <citation type="submission" date="2019-07" db="EMBL/GenBank/DDBJ databases">
        <title>Whole genome shotgun sequence of Aneurinibacillus danicus NBRC 102444.</title>
        <authorList>
            <person name="Hosoyama A."/>
            <person name="Uohara A."/>
            <person name="Ohji S."/>
            <person name="Ichikawa N."/>
        </authorList>
    </citation>
    <scope>NUCLEOTIDE SEQUENCE [LARGE SCALE GENOMIC DNA]</scope>
    <source>
        <strain evidence="9 10">NBRC 102444</strain>
    </source>
</reference>
<dbReference type="GO" id="GO:0009986">
    <property type="term" value="C:cell surface"/>
    <property type="evidence" value="ECO:0007669"/>
    <property type="project" value="UniProtKB-SubCell"/>
</dbReference>
<dbReference type="InterPro" id="IPR000983">
    <property type="entry name" value="Bac_GSPG_pilin"/>
</dbReference>
<dbReference type="Pfam" id="PF07963">
    <property type="entry name" value="N_methyl"/>
    <property type="match status" value="1"/>
</dbReference>
<name>A0A511V7T3_9BACL</name>
<proteinExistence type="predicted"/>
<gene>
    <name evidence="9" type="ORF">ADA01nite_24660</name>
</gene>
<comment type="subcellular location">
    <subcellularLocation>
        <location evidence="2">Cell surface</location>
    </subcellularLocation>
    <subcellularLocation>
        <location evidence="1">Membrane</location>
        <topology evidence="1">Single-pass membrane protein</topology>
    </subcellularLocation>
</comment>
<dbReference type="Proteomes" id="UP000321157">
    <property type="component" value="Unassembled WGS sequence"/>
</dbReference>
<dbReference type="GO" id="GO:0015627">
    <property type="term" value="C:type II protein secretion system complex"/>
    <property type="evidence" value="ECO:0007669"/>
    <property type="project" value="InterPro"/>
</dbReference>
<dbReference type="GO" id="GO:0015628">
    <property type="term" value="P:protein secretion by the type II secretion system"/>
    <property type="evidence" value="ECO:0007669"/>
    <property type="project" value="InterPro"/>
</dbReference>
<evidence type="ECO:0000256" key="8">
    <source>
        <dbReference type="SAM" id="Phobius"/>
    </source>
</evidence>
<dbReference type="NCBIfam" id="TIGR02532">
    <property type="entry name" value="IV_pilin_GFxxxE"/>
    <property type="match status" value="1"/>
</dbReference>